<evidence type="ECO:0000313" key="4">
    <source>
        <dbReference type="Proteomes" id="UP000248987"/>
    </source>
</evidence>
<dbReference type="Proteomes" id="UP000248987">
    <property type="component" value="Unassembled WGS sequence"/>
</dbReference>
<dbReference type="PIRSF" id="PIRSF016521">
    <property type="entry name" value="Acyl-CoA_hydro"/>
    <property type="match status" value="1"/>
</dbReference>
<evidence type="ECO:0000313" key="3">
    <source>
        <dbReference type="EMBL" id="RAJ20593.1"/>
    </source>
</evidence>
<dbReference type="Pfam" id="PF08840">
    <property type="entry name" value="BAAT_C"/>
    <property type="match status" value="1"/>
</dbReference>
<proteinExistence type="predicted"/>
<dbReference type="PANTHER" id="PTHR10824">
    <property type="entry name" value="ACYL-COENZYME A THIOESTERASE-RELATED"/>
    <property type="match status" value="1"/>
</dbReference>
<dbReference type="GO" id="GO:0006631">
    <property type="term" value="P:fatty acid metabolic process"/>
    <property type="evidence" value="ECO:0007669"/>
    <property type="project" value="TreeGrafter"/>
</dbReference>
<dbReference type="InterPro" id="IPR014940">
    <property type="entry name" value="BAAT_C"/>
</dbReference>
<feature type="active site" description="Charge relay system" evidence="1">
    <location>
        <position position="217"/>
    </location>
</feature>
<dbReference type="EMBL" id="QLLQ01000015">
    <property type="protein sequence ID" value="RAJ20593.1"/>
    <property type="molecule type" value="Genomic_DNA"/>
</dbReference>
<name>A0A1A7R1Y7_9FLAO</name>
<gene>
    <name evidence="3" type="ORF">LX77_03118</name>
</gene>
<dbReference type="InterPro" id="IPR029058">
    <property type="entry name" value="AB_hydrolase_fold"/>
</dbReference>
<accession>A0A1A7R1Y7</accession>
<dbReference type="PANTHER" id="PTHR10824:SF4">
    <property type="entry name" value="ACYL-COENZYME A THIOESTERASE 1-LIKE"/>
    <property type="match status" value="1"/>
</dbReference>
<dbReference type="GO" id="GO:0047617">
    <property type="term" value="F:fatty acyl-CoA hydrolase activity"/>
    <property type="evidence" value="ECO:0007669"/>
    <property type="project" value="TreeGrafter"/>
</dbReference>
<keyword evidence="4" id="KW-1185">Reference proteome</keyword>
<dbReference type="Gene3D" id="3.40.50.1820">
    <property type="entry name" value="alpha/beta hydrolase"/>
    <property type="match status" value="1"/>
</dbReference>
<dbReference type="RefSeq" id="WP_066432973.1">
    <property type="nucleotide sequence ID" value="NZ_LZRN01000012.1"/>
</dbReference>
<dbReference type="STRING" id="49280.A9996_07905"/>
<evidence type="ECO:0000256" key="1">
    <source>
        <dbReference type="PIRSR" id="PIRSR016521-1"/>
    </source>
</evidence>
<dbReference type="GO" id="GO:0006637">
    <property type="term" value="P:acyl-CoA metabolic process"/>
    <property type="evidence" value="ECO:0007669"/>
    <property type="project" value="InterPro"/>
</dbReference>
<feature type="active site" description="Charge relay system" evidence="1">
    <location>
        <position position="117"/>
    </location>
</feature>
<comment type="caution">
    <text evidence="3">The sequence shown here is derived from an EMBL/GenBank/DDBJ whole genome shotgun (WGS) entry which is preliminary data.</text>
</comment>
<dbReference type="OrthoDB" id="8922993at2"/>
<organism evidence="3 4">
    <name type="scientific">Gelidibacter algens</name>
    <dbReference type="NCBI Taxonomy" id="49280"/>
    <lineage>
        <taxon>Bacteria</taxon>
        <taxon>Pseudomonadati</taxon>
        <taxon>Bacteroidota</taxon>
        <taxon>Flavobacteriia</taxon>
        <taxon>Flavobacteriales</taxon>
        <taxon>Flavobacteriaceae</taxon>
        <taxon>Gelidibacter</taxon>
    </lineage>
</organism>
<feature type="active site" description="Charge relay system" evidence="1">
    <location>
        <position position="252"/>
    </location>
</feature>
<dbReference type="InterPro" id="IPR016662">
    <property type="entry name" value="Acyl-CoA_thioEstase_long-chain"/>
</dbReference>
<reference evidence="3 4" key="1">
    <citation type="submission" date="2018-06" db="EMBL/GenBank/DDBJ databases">
        <title>Genomic Encyclopedia of Archaeal and Bacterial Type Strains, Phase II (KMG-II): from individual species to whole genera.</title>
        <authorList>
            <person name="Goeker M."/>
        </authorList>
    </citation>
    <scope>NUCLEOTIDE SEQUENCE [LARGE SCALE GENOMIC DNA]</scope>
    <source>
        <strain evidence="3 4">DSM 12408</strain>
    </source>
</reference>
<dbReference type="SUPFAM" id="SSF53474">
    <property type="entry name" value="alpha/beta-Hydrolases"/>
    <property type="match status" value="1"/>
</dbReference>
<feature type="domain" description="BAAT/Acyl-CoA thioester hydrolase C-terminal" evidence="2">
    <location>
        <begin position="88"/>
        <end position="287"/>
    </location>
</feature>
<sequence>MKSLIYSVIFLIGITHAVQVQDTKTSALVYEWFPPKSQKFPAVLVLGGSEGGLNFGQQWAKVLTQKGFGVMALAYFGEPCLPAQLEEVPLEYFQSALSKLKTLPGVDGNHISVISVSKGTEAALLLASEDKSIKLVVAASPSHAVWQSVNREGYATPKSSWTKDGLPLPFLLYDYSRGYYPIVNFYLGAMEKQIDEKTIIPMENSAAVVILLSGGQDQFWPSTAMANNIEHRLKAKEYKYDVKHLDFPDAGHGFLVPFATEEDKKQIISKMNNVIAHFGGTIDAFKEAMTKSVEFVLSQLEKTK</sequence>
<evidence type="ECO:0000259" key="2">
    <source>
        <dbReference type="Pfam" id="PF08840"/>
    </source>
</evidence>
<dbReference type="AlphaFoldDB" id="A0A1A7R1Y7"/>
<protein>
    <recommendedName>
        <fullName evidence="2">BAAT/Acyl-CoA thioester hydrolase C-terminal domain-containing protein</fullName>
    </recommendedName>
</protein>